<dbReference type="InterPro" id="IPR028431">
    <property type="entry name" value="NADP_DH_HndA-like"/>
</dbReference>
<reference evidence="4" key="1">
    <citation type="submission" date="2020-10" db="EMBL/GenBank/DDBJ databases">
        <authorList>
            <person name="Gilroy R."/>
        </authorList>
    </citation>
    <scope>NUCLEOTIDE SEQUENCE</scope>
    <source>
        <strain evidence="4">E3-2379</strain>
    </source>
</reference>
<reference evidence="4" key="2">
    <citation type="journal article" date="2021" name="PeerJ">
        <title>Extensive microbial diversity within the chicken gut microbiome revealed by metagenomics and culture.</title>
        <authorList>
            <person name="Gilroy R."/>
            <person name="Ravi A."/>
            <person name="Getino M."/>
            <person name="Pursley I."/>
            <person name="Horton D.L."/>
            <person name="Alikhan N.F."/>
            <person name="Baker D."/>
            <person name="Gharbi K."/>
            <person name="Hall N."/>
            <person name="Watson M."/>
            <person name="Adriaenssens E.M."/>
            <person name="Foster-Nyarko E."/>
            <person name="Jarju S."/>
            <person name="Secka A."/>
            <person name="Antonio M."/>
            <person name="Oren A."/>
            <person name="Chaudhuri R.R."/>
            <person name="La Ragione R."/>
            <person name="Hildebrand F."/>
            <person name="Pallen M.J."/>
        </authorList>
    </citation>
    <scope>NUCLEOTIDE SEQUENCE</scope>
    <source>
        <strain evidence="4">E3-2379</strain>
    </source>
</reference>
<gene>
    <name evidence="4" type="ORF">IAC13_05275</name>
</gene>
<dbReference type="Pfam" id="PF01257">
    <property type="entry name" value="2Fe-2S_thioredx"/>
    <property type="match status" value="1"/>
</dbReference>
<dbReference type="InterPro" id="IPR041921">
    <property type="entry name" value="NuoE_N"/>
</dbReference>
<proteinExistence type="predicted"/>
<dbReference type="Gene3D" id="1.10.10.1590">
    <property type="entry name" value="NADH-quinone oxidoreductase subunit E"/>
    <property type="match status" value="1"/>
</dbReference>
<evidence type="ECO:0000256" key="2">
    <source>
        <dbReference type="ARBA" id="ARBA00023004"/>
    </source>
</evidence>
<dbReference type="InterPro" id="IPR036249">
    <property type="entry name" value="Thioredoxin-like_sf"/>
</dbReference>
<keyword evidence="3" id="KW-0411">Iron-sulfur</keyword>
<dbReference type="GO" id="GO:0051536">
    <property type="term" value="F:iron-sulfur cluster binding"/>
    <property type="evidence" value="ECO:0007669"/>
    <property type="project" value="UniProtKB-KW"/>
</dbReference>
<organism evidence="4 5">
    <name type="scientific">Candidatus Scybalomonas excrementavium</name>
    <dbReference type="NCBI Taxonomy" id="2840943"/>
    <lineage>
        <taxon>Bacteria</taxon>
        <taxon>Bacillati</taxon>
        <taxon>Bacillota</taxon>
        <taxon>Clostridia</taxon>
        <taxon>Lachnospirales</taxon>
        <taxon>Lachnospiraceae</taxon>
        <taxon>Lachnospiraceae incertae sedis</taxon>
        <taxon>Candidatus Scybalomonas</taxon>
    </lineage>
</organism>
<sequence>MEEQLIEILEYYKNETNSKEQETLVEMLREIQELLGCIPTDIQNRIAKEFGIKETMIATLIKLYPSLKAANFKHRIVACTGARCMSKEGGQIYEALKKELEVGSDGLSKDGTVYVTTQNCLKRCKMGPNIYIDGEMYSQLTISDAKDLVKKLKNK</sequence>
<dbReference type="PANTHER" id="PTHR43342">
    <property type="entry name" value="NADH-QUINONE OXIDOREDUCTASE, E SUBUNIT"/>
    <property type="match status" value="1"/>
</dbReference>
<evidence type="ECO:0000313" key="4">
    <source>
        <dbReference type="EMBL" id="MBO8463326.1"/>
    </source>
</evidence>
<dbReference type="PANTHER" id="PTHR43342:SF2">
    <property type="entry name" value="POTENTIAL NAD-REDUCING HYDROGENASE SUBUNIT"/>
    <property type="match status" value="1"/>
</dbReference>
<name>A0A9D9HZR9_9FIRM</name>
<dbReference type="AlphaFoldDB" id="A0A9D9HZR9"/>
<dbReference type="EMBL" id="JADIML010000146">
    <property type="protein sequence ID" value="MBO8463326.1"/>
    <property type="molecule type" value="Genomic_DNA"/>
</dbReference>
<comment type="caution">
    <text evidence="4">The sequence shown here is derived from an EMBL/GenBank/DDBJ whole genome shotgun (WGS) entry which is preliminary data.</text>
</comment>
<evidence type="ECO:0000256" key="1">
    <source>
        <dbReference type="ARBA" id="ARBA00022723"/>
    </source>
</evidence>
<protein>
    <submittedName>
        <fullName evidence="4">NAD(P)H-dependent oxidoreductase subunit E</fullName>
    </submittedName>
</protein>
<dbReference type="SUPFAM" id="SSF52833">
    <property type="entry name" value="Thioredoxin-like"/>
    <property type="match status" value="1"/>
</dbReference>
<dbReference type="CDD" id="cd02980">
    <property type="entry name" value="TRX_Fd_family"/>
    <property type="match status" value="1"/>
</dbReference>
<keyword evidence="1" id="KW-0479">Metal-binding</keyword>
<evidence type="ECO:0000313" key="5">
    <source>
        <dbReference type="Proteomes" id="UP000823618"/>
    </source>
</evidence>
<dbReference type="Proteomes" id="UP000823618">
    <property type="component" value="Unassembled WGS sequence"/>
</dbReference>
<dbReference type="GO" id="GO:0046872">
    <property type="term" value="F:metal ion binding"/>
    <property type="evidence" value="ECO:0007669"/>
    <property type="project" value="UniProtKB-KW"/>
</dbReference>
<dbReference type="Gene3D" id="3.40.30.10">
    <property type="entry name" value="Glutaredoxin"/>
    <property type="match status" value="1"/>
</dbReference>
<keyword evidence="2" id="KW-0408">Iron</keyword>
<accession>A0A9D9HZR9</accession>
<evidence type="ECO:0000256" key="3">
    <source>
        <dbReference type="ARBA" id="ARBA00023014"/>
    </source>
</evidence>